<protein>
    <submittedName>
        <fullName evidence="3">NERD nuclease</fullName>
    </submittedName>
</protein>
<reference evidence="3 4" key="1">
    <citation type="journal article" date="2016" name="Genome Announc.">
        <title>Whole-Genome Sequence of Rummeliibacillus stabekisii Strain PP9 Isolated from Antarctic Soil.</title>
        <authorList>
            <person name="da Mota F.F."/>
            <person name="Vollu R.E."/>
            <person name="Jurelevicius D."/>
            <person name="Seldin L."/>
        </authorList>
    </citation>
    <scope>NUCLEOTIDE SEQUENCE [LARGE SCALE GENOMIC DNA]</scope>
    <source>
        <strain evidence="3 4">PP9</strain>
    </source>
</reference>
<feature type="region of interest" description="Disordered" evidence="1">
    <location>
        <begin position="14"/>
        <end position="33"/>
    </location>
</feature>
<evidence type="ECO:0000313" key="4">
    <source>
        <dbReference type="Proteomes" id="UP000076021"/>
    </source>
</evidence>
<keyword evidence="4" id="KW-1185">Reference proteome</keyword>
<dbReference type="RefSeq" id="WP_066783973.1">
    <property type="nucleotide sequence ID" value="NZ_CP014806.1"/>
</dbReference>
<dbReference type="OrthoDB" id="5782056at2"/>
<dbReference type="STRING" id="241244.ATY39_00120"/>
<name>A0A143H9H2_9BACL</name>
<dbReference type="PROSITE" id="PS50965">
    <property type="entry name" value="NERD"/>
    <property type="match status" value="1"/>
</dbReference>
<dbReference type="EMBL" id="CP014806">
    <property type="protein sequence ID" value="AMW97951.1"/>
    <property type="molecule type" value="Genomic_DNA"/>
</dbReference>
<dbReference type="AlphaFoldDB" id="A0A143H9H2"/>
<proteinExistence type="predicted"/>
<sequence length="273" mass="31885">MVFSFLFNKKKHSSKETNITPNPKSTESNKDNQQWANRKGELGEYKVNIQLDQFPKNYLHHSDLLLKNDKSSTGYSQIDHVIITPYGIFVIETKNYQGTIYGGKDRKTWLINGKFKMMNPLLQNYGHIQGIKNNVNEKYYNNFISIVSFTKRCTLKLDEELRKINSNQLVVYDIELTEFINRKMAVLKLQNKEPLLSNEDINLIYNTLANENIIDPLIRKQHVDNINSHKATNNNLHKCSICQKPVSDKVKAFCLSNKKFEGKIYCFEHQKKF</sequence>
<dbReference type="Proteomes" id="UP000076021">
    <property type="component" value="Chromosome"/>
</dbReference>
<reference evidence="4" key="2">
    <citation type="submission" date="2016-03" db="EMBL/GenBank/DDBJ databases">
        <authorList>
            <person name="Ploux O."/>
        </authorList>
    </citation>
    <scope>NUCLEOTIDE SEQUENCE [LARGE SCALE GENOMIC DNA]</scope>
    <source>
        <strain evidence="4">PP9</strain>
    </source>
</reference>
<evidence type="ECO:0000313" key="3">
    <source>
        <dbReference type="EMBL" id="AMW97951.1"/>
    </source>
</evidence>
<evidence type="ECO:0000256" key="1">
    <source>
        <dbReference type="SAM" id="MobiDB-lite"/>
    </source>
</evidence>
<gene>
    <name evidence="3" type="ORF">ATY39_00120</name>
</gene>
<feature type="compositionally biased region" description="Polar residues" evidence="1">
    <location>
        <begin position="16"/>
        <end position="33"/>
    </location>
</feature>
<dbReference type="InterPro" id="IPR011528">
    <property type="entry name" value="NERD"/>
</dbReference>
<feature type="domain" description="NERD" evidence="2">
    <location>
        <begin position="39"/>
        <end position="154"/>
    </location>
</feature>
<accession>A0A143H9H2</accession>
<dbReference type="Pfam" id="PF08378">
    <property type="entry name" value="NERD"/>
    <property type="match status" value="1"/>
</dbReference>
<dbReference type="KEGG" id="rst:ATY39_00120"/>
<evidence type="ECO:0000259" key="2">
    <source>
        <dbReference type="PROSITE" id="PS50965"/>
    </source>
</evidence>
<organism evidence="3 4">
    <name type="scientific">Rummeliibacillus stabekisii</name>
    <dbReference type="NCBI Taxonomy" id="241244"/>
    <lineage>
        <taxon>Bacteria</taxon>
        <taxon>Bacillati</taxon>
        <taxon>Bacillota</taxon>
        <taxon>Bacilli</taxon>
        <taxon>Bacillales</taxon>
        <taxon>Caryophanaceae</taxon>
        <taxon>Rummeliibacillus</taxon>
    </lineage>
</organism>